<evidence type="ECO:0000256" key="1">
    <source>
        <dbReference type="ARBA" id="ARBA00004651"/>
    </source>
</evidence>
<dbReference type="InterPro" id="IPR004812">
    <property type="entry name" value="Efflux_drug-R_Bcr/CmlA"/>
</dbReference>
<dbReference type="Proteomes" id="UP000436483">
    <property type="component" value="Unassembled WGS sequence"/>
</dbReference>
<dbReference type="SUPFAM" id="SSF103473">
    <property type="entry name" value="MFS general substrate transporter"/>
    <property type="match status" value="1"/>
</dbReference>
<feature type="transmembrane region" description="Helical" evidence="8">
    <location>
        <begin position="369"/>
        <end position="391"/>
    </location>
</feature>
<protein>
    <recommendedName>
        <fullName evidence="8">Bcr/CflA family efflux transporter</fullName>
    </recommendedName>
</protein>
<name>A0A7X3MUQ5_9HYPH</name>
<dbReference type="PROSITE" id="PS50850">
    <property type="entry name" value="MFS"/>
    <property type="match status" value="1"/>
</dbReference>
<evidence type="ECO:0000256" key="6">
    <source>
        <dbReference type="ARBA" id="ARBA00022989"/>
    </source>
</evidence>
<feature type="transmembrane region" description="Helical" evidence="8">
    <location>
        <begin position="208"/>
        <end position="230"/>
    </location>
</feature>
<evidence type="ECO:0000313" key="11">
    <source>
        <dbReference type="Proteomes" id="UP000436483"/>
    </source>
</evidence>
<dbReference type="AlphaFoldDB" id="A0A7X3MUQ5"/>
<gene>
    <name evidence="10" type="primary">bcr/cflA</name>
    <name evidence="10" type="ORF">GR328_19485</name>
</gene>
<evidence type="ECO:0000256" key="4">
    <source>
        <dbReference type="ARBA" id="ARBA00022475"/>
    </source>
</evidence>
<feature type="transmembrane region" description="Helical" evidence="8">
    <location>
        <begin position="109"/>
        <end position="127"/>
    </location>
</feature>
<dbReference type="Gene3D" id="1.20.1720.10">
    <property type="entry name" value="Multidrug resistance protein D"/>
    <property type="match status" value="1"/>
</dbReference>
<dbReference type="OrthoDB" id="9800416at2"/>
<dbReference type="RefSeq" id="WP_160886744.1">
    <property type="nucleotide sequence ID" value="NZ_WURB01000018.1"/>
</dbReference>
<evidence type="ECO:0000256" key="7">
    <source>
        <dbReference type="ARBA" id="ARBA00023136"/>
    </source>
</evidence>
<keyword evidence="6 8" id="KW-1133">Transmembrane helix</keyword>
<keyword evidence="3 8" id="KW-0813">Transport</keyword>
<feature type="transmembrane region" description="Helical" evidence="8">
    <location>
        <begin position="81"/>
        <end position="103"/>
    </location>
</feature>
<keyword evidence="11" id="KW-1185">Reference proteome</keyword>
<accession>A0A7X3MUQ5</accession>
<evidence type="ECO:0000313" key="10">
    <source>
        <dbReference type="EMBL" id="MXQ13601.1"/>
    </source>
</evidence>
<evidence type="ECO:0000256" key="5">
    <source>
        <dbReference type="ARBA" id="ARBA00022692"/>
    </source>
</evidence>
<keyword evidence="8" id="KW-0997">Cell inner membrane</keyword>
<dbReference type="PANTHER" id="PTHR23502">
    <property type="entry name" value="MAJOR FACILITATOR SUPERFAMILY"/>
    <property type="match status" value="1"/>
</dbReference>
<feature type="transmembrane region" description="Helical" evidence="8">
    <location>
        <begin position="344"/>
        <end position="363"/>
    </location>
</feature>
<dbReference type="InterPro" id="IPR036259">
    <property type="entry name" value="MFS_trans_sf"/>
</dbReference>
<evidence type="ECO:0000259" key="9">
    <source>
        <dbReference type="PROSITE" id="PS50850"/>
    </source>
</evidence>
<dbReference type="Pfam" id="PF07690">
    <property type="entry name" value="MFS_1"/>
    <property type="match status" value="1"/>
</dbReference>
<feature type="domain" description="Major facilitator superfamily (MFS) profile" evidence="9">
    <location>
        <begin position="15"/>
        <end position="398"/>
    </location>
</feature>
<feature type="transmembrane region" description="Helical" evidence="8">
    <location>
        <begin position="49"/>
        <end position="69"/>
    </location>
</feature>
<dbReference type="InterPro" id="IPR011701">
    <property type="entry name" value="MFS"/>
</dbReference>
<evidence type="ECO:0000256" key="2">
    <source>
        <dbReference type="ARBA" id="ARBA00006236"/>
    </source>
</evidence>
<proteinExistence type="inferred from homology"/>
<feature type="transmembrane region" description="Helical" evidence="8">
    <location>
        <begin position="313"/>
        <end position="332"/>
    </location>
</feature>
<reference evidence="10 11" key="2">
    <citation type="submission" date="2020-01" db="EMBL/GenBank/DDBJ databases">
        <title>Microvirga sp. nov., an arsenate reduction bacterium isolated from Tibet hotspring sediments.</title>
        <authorList>
            <person name="Xian W.-D."/>
            <person name="Li W.-J."/>
        </authorList>
    </citation>
    <scope>NUCLEOTIDE SEQUENCE [LARGE SCALE GENOMIC DNA]</scope>
    <source>
        <strain evidence="10 11">KCTC 23863</strain>
    </source>
</reference>
<reference evidence="10 11" key="1">
    <citation type="submission" date="2019-12" db="EMBL/GenBank/DDBJ databases">
        <authorList>
            <person name="Yuan C.-G."/>
        </authorList>
    </citation>
    <scope>NUCLEOTIDE SEQUENCE [LARGE SCALE GENOMIC DNA]</scope>
    <source>
        <strain evidence="10 11">KCTC 23863</strain>
    </source>
</reference>
<keyword evidence="4" id="KW-1003">Cell membrane</keyword>
<dbReference type="NCBIfam" id="NF033134">
    <property type="entry name" value="cmlA_floR"/>
    <property type="match status" value="1"/>
</dbReference>
<evidence type="ECO:0000256" key="8">
    <source>
        <dbReference type="RuleBase" id="RU365088"/>
    </source>
</evidence>
<feature type="transmembrane region" description="Helical" evidence="8">
    <location>
        <begin position="168"/>
        <end position="188"/>
    </location>
</feature>
<keyword evidence="5 8" id="KW-0812">Transmembrane</keyword>
<feature type="transmembrane region" description="Helical" evidence="8">
    <location>
        <begin position="7"/>
        <end position="29"/>
    </location>
</feature>
<dbReference type="NCBIfam" id="TIGR00710">
    <property type="entry name" value="efflux_Bcr_CflA"/>
    <property type="match status" value="1"/>
</dbReference>
<dbReference type="GO" id="GO:1990961">
    <property type="term" value="P:xenobiotic detoxification by transmembrane export across the plasma membrane"/>
    <property type="evidence" value="ECO:0007669"/>
    <property type="project" value="InterPro"/>
</dbReference>
<comment type="caution">
    <text evidence="10">The sequence shown here is derived from an EMBL/GenBank/DDBJ whole genome shotgun (WGS) entry which is preliminary data.</text>
</comment>
<comment type="subcellular location">
    <subcellularLocation>
        <location evidence="8">Cell inner membrane</location>
        <topology evidence="8">Multi-pass membrane protein</topology>
    </subcellularLocation>
    <subcellularLocation>
        <location evidence="1">Cell membrane</location>
        <topology evidence="1">Multi-pass membrane protein</topology>
    </subcellularLocation>
</comment>
<feature type="transmembrane region" description="Helical" evidence="8">
    <location>
        <begin position="280"/>
        <end position="301"/>
    </location>
</feature>
<organism evidence="10 11">
    <name type="scientific">Microvirga makkahensis</name>
    <dbReference type="NCBI Taxonomy" id="1128670"/>
    <lineage>
        <taxon>Bacteria</taxon>
        <taxon>Pseudomonadati</taxon>
        <taxon>Pseudomonadota</taxon>
        <taxon>Alphaproteobacteria</taxon>
        <taxon>Hyphomicrobiales</taxon>
        <taxon>Methylobacteriaceae</taxon>
        <taxon>Microvirga</taxon>
    </lineage>
</organism>
<dbReference type="CDD" id="cd17320">
    <property type="entry name" value="MFS_MdfA_MDR_like"/>
    <property type="match status" value="1"/>
</dbReference>
<dbReference type="GO" id="GO:0005886">
    <property type="term" value="C:plasma membrane"/>
    <property type="evidence" value="ECO:0007669"/>
    <property type="project" value="UniProtKB-SubCell"/>
</dbReference>
<feature type="transmembrane region" description="Helical" evidence="8">
    <location>
        <begin position="139"/>
        <end position="162"/>
    </location>
</feature>
<sequence>MSPKPPVWAYSLPTALLLMAPFDILASMAMDIYLPIVPAMPGILGTSSAIVQLTLSLYVVMLGLGQIIFGPISDRIGRRPVLISGAILFAAASFCLAASSSAAPFVTLRFLQAVGASAALVATFATVRDVYADRPESVIIYSLFSSMLAFVPALGPIAGALLADRYGWRSIFATLGALAVLAVLHAVLRWHETRPKGAAMSHYSFLPVLRSLAFWTYTLGFSAAMGTFFVFFSTAPRVLIDRAGFSELEFSFAFATAAVVMIITTRFAKRFVARWGNAGTLLRGMVMLLVGAGLLSIGQVFGPPSFWTFLAPVWVMAIGIVFTVSVTANGALEKFGDIAGSAVALHFCVQSLIVSIGGTTAVIRLQGDTAWPLATFSAIMAIVVLTALGWLRYRSPSQT</sequence>
<comment type="similarity">
    <text evidence="2 8">Belongs to the major facilitator superfamily. Bcr/CmlA family.</text>
</comment>
<dbReference type="GO" id="GO:0042910">
    <property type="term" value="F:xenobiotic transmembrane transporter activity"/>
    <property type="evidence" value="ECO:0007669"/>
    <property type="project" value="InterPro"/>
</dbReference>
<keyword evidence="7 8" id="KW-0472">Membrane</keyword>
<feature type="transmembrane region" description="Helical" evidence="8">
    <location>
        <begin position="250"/>
        <end position="268"/>
    </location>
</feature>
<dbReference type="EMBL" id="WURB01000018">
    <property type="protein sequence ID" value="MXQ13601.1"/>
    <property type="molecule type" value="Genomic_DNA"/>
</dbReference>
<dbReference type="InterPro" id="IPR020846">
    <property type="entry name" value="MFS_dom"/>
</dbReference>
<evidence type="ECO:0000256" key="3">
    <source>
        <dbReference type="ARBA" id="ARBA00022448"/>
    </source>
</evidence>
<dbReference type="PANTHER" id="PTHR23502:SF132">
    <property type="entry name" value="POLYAMINE TRANSPORTER 2-RELATED"/>
    <property type="match status" value="1"/>
</dbReference>